<dbReference type="Gene3D" id="3.40.50.300">
    <property type="entry name" value="P-loop containing nucleotide triphosphate hydrolases"/>
    <property type="match status" value="1"/>
</dbReference>
<sequence length="263" mass="28688">MARIVAIVNQKGGVGKTTTCVNLSAAISKIGKKVLAVDCDPQGNLTSGFGIDKKSLTRTIYDVLIGSCSAEEAVIKNKFENLSVLPANVNLAGAEIELVSMIARELRLKDALEKIKVEYDYIFIDCPPSLGLLTLNALVAADSVIIPIQCEYYALEGLSQLSNTISLVRKHLNKRLEIDGVVLTMFDSRTNLSLEVVEEVKSFFGQKVFFSVIPRNVRLSEAPSFGLPGIIYDPDSKGAKAYIELAEEYINRIENSLSRGANK</sequence>
<dbReference type="PANTHER" id="PTHR13696">
    <property type="entry name" value="P-LOOP CONTAINING NUCLEOSIDE TRIPHOSPHATE HYDROLASE"/>
    <property type="match status" value="1"/>
</dbReference>
<comment type="similarity">
    <text evidence="1">Belongs to the ParA family.</text>
</comment>
<proteinExistence type="inferred from homology"/>
<name>A0A7C5ZDM6_9FIRM</name>
<evidence type="ECO:0000256" key="2">
    <source>
        <dbReference type="ARBA" id="ARBA00049360"/>
    </source>
</evidence>
<comment type="caution">
    <text evidence="6">The sequence shown here is derived from an EMBL/GenBank/DDBJ whole genome shotgun (WGS) entry which is preliminary data.</text>
</comment>
<dbReference type="PANTHER" id="PTHR13696:SF52">
    <property type="entry name" value="PARA FAMILY PROTEIN CT_582"/>
    <property type="match status" value="1"/>
</dbReference>
<dbReference type="Pfam" id="PF13614">
    <property type="entry name" value="AAA_31"/>
    <property type="match status" value="1"/>
</dbReference>
<dbReference type="CDD" id="cd02042">
    <property type="entry name" value="ParAB_family"/>
    <property type="match status" value="1"/>
</dbReference>
<dbReference type="SUPFAM" id="SSF52540">
    <property type="entry name" value="P-loop containing nucleoside triphosphate hydrolases"/>
    <property type="match status" value="1"/>
</dbReference>
<protein>
    <recommendedName>
        <fullName evidence="4">Sporulation initiation inhibitor protein Soj</fullName>
    </recommendedName>
</protein>
<comment type="catalytic activity">
    <reaction evidence="2">
        <text>ATP + H2O = ADP + phosphate + H(+)</text>
        <dbReference type="Rhea" id="RHEA:13065"/>
        <dbReference type="ChEBI" id="CHEBI:15377"/>
        <dbReference type="ChEBI" id="CHEBI:15378"/>
        <dbReference type="ChEBI" id="CHEBI:30616"/>
        <dbReference type="ChEBI" id="CHEBI:43474"/>
        <dbReference type="ChEBI" id="CHEBI:456216"/>
    </reaction>
</comment>
<accession>A0A7C5ZDM6</accession>
<gene>
    <name evidence="6" type="ORF">ENL71_09660</name>
</gene>
<evidence type="ECO:0000259" key="5">
    <source>
        <dbReference type="Pfam" id="PF13614"/>
    </source>
</evidence>
<dbReference type="AlphaFoldDB" id="A0A7C5ZDM6"/>
<dbReference type="PRINTS" id="PR00091">
    <property type="entry name" value="NITROGNASEII"/>
</dbReference>
<evidence type="ECO:0000256" key="1">
    <source>
        <dbReference type="ARBA" id="ARBA00006976"/>
    </source>
</evidence>
<reference evidence="6" key="1">
    <citation type="journal article" date="2020" name="mSystems">
        <title>Genome- and Community-Level Interaction Insights into Carbon Utilization and Element Cycling Functions of Hydrothermarchaeota in Hydrothermal Sediment.</title>
        <authorList>
            <person name="Zhou Z."/>
            <person name="Liu Y."/>
            <person name="Xu W."/>
            <person name="Pan J."/>
            <person name="Luo Z.H."/>
            <person name="Li M."/>
        </authorList>
    </citation>
    <scope>NUCLEOTIDE SEQUENCE [LARGE SCALE GENOMIC DNA]</scope>
    <source>
        <strain evidence="6">SpSt-102</strain>
    </source>
</reference>
<evidence type="ECO:0000313" key="6">
    <source>
        <dbReference type="EMBL" id="HHS02717.1"/>
    </source>
</evidence>
<dbReference type="InterPro" id="IPR025669">
    <property type="entry name" value="AAA_dom"/>
</dbReference>
<dbReference type="InterPro" id="IPR050678">
    <property type="entry name" value="DNA_Partitioning_ATPase"/>
</dbReference>
<feature type="domain" description="AAA" evidence="5">
    <location>
        <begin position="3"/>
        <end position="178"/>
    </location>
</feature>
<organism evidence="6">
    <name type="scientific">Caldicellulosiruptor owensensis</name>
    <dbReference type="NCBI Taxonomy" id="55205"/>
    <lineage>
        <taxon>Bacteria</taxon>
        <taxon>Bacillati</taxon>
        <taxon>Bacillota</taxon>
        <taxon>Bacillota incertae sedis</taxon>
        <taxon>Caldicellulosiruptorales</taxon>
        <taxon>Caldicellulosiruptoraceae</taxon>
        <taxon>Caldicellulosiruptor</taxon>
    </lineage>
</organism>
<dbReference type="FunFam" id="3.40.50.300:FF:000285">
    <property type="entry name" value="Sporulation initiation inhibitor Soj"/>
    <property type="match status" value="1"/>
</dbReference>
<evidence type="ECO:0000256" key="3">
    <source>
        <dbReference type="ARBA" id="ARBA00062323"/>
    </source>
</evidence>
<comment type="subunit">
    <text evidence="3">Dimerizes in the presence of ATP but not ADP; ATP-binding is required for double-stranded (ds)DNA-binding. Interacts with DnaA.</text>
</comment>
<evidence type="ECO:0000256" key="4">
    <source>
        <dbReference type="ARBA" id="ARBA00071824"/>
    </source>
</evidence>
<dbReference type="InterPro" id="IPR027417">
    <property type="entry name" value="P-loop_NTPase"/>
</dbReference>
<dbReference type="EMBL" id="DRUZ01000108">
    <property type="protein sequence ID" value="HHS02717.1"/>
    <property type="molecule type" value="Genomic_DNA"/>
</dbReference>